<reference evidence="3 4" key="1">
    <citation type="submission" date="2022-05" db="EMBL/GenBank/DDBJ databases">
        <authorList>
            <consortium name="Genoscope - CEA"/>
            <person name="William W."/>
        </authorList>
    </citation>
    <scope>NUCLEOTIDE SEQUENCE [LARGE SCALE GENOMIC DNA]</scope>
</reference>
<dbReference type="InterPro" id="IPR011989">
    <property type="entry name" value="ARM-like"/>
</dbReference>
<dbReference type="InterPro" id="IPR055142">
    <property type="entry name" value="ZER1-like_C"/>
</dbReference>
<comment type="caution">
    <text evidence="3">The sequence shown here is derived from an EMBL/GenBank/DDBJ whole genome shotgun (WGS) entry which is preliminary data.</text>
</comment>
<gene>
    <name evidence="3" type="ORF">PEVE_00030900</name>
</gene>
<sequence>MTTVSPASLEKTCLHFICTRIEDLCHEERDRVEECFVPRGKLVFNSPVFLHEQLAENIMKGLTSSGQLTRRTLSLFSDSMFCRIRKFDLRRTDSINYEALKHLLAQHKVFKIDFQGTSMPEPHVFELLKLVSATLRELSLSHTRNHLYFSSLHQLSCLTHLDISDTKIQDEEFKVACQHLKCLEYVNISNTKISGTISFGNLRGQLKTLLAYNTPVAWNNPVEFRDFNSLQMLDISRNPDNMNGYDWPSHSEKVEELLGDQQAMPDLVYLDVSGTPRILDNPLQLFLNSHPKLQFLGLCKTGLTSHAKWLPANIQITGEGSERQILSALQAHPERASYMTEALRGLFLVSKNWTERKPEVLQLVLSPMEKHPRDLRVQMAATACVFNIIRGPGGTGETEVHATYLSKIALLVISAMSIFSDKNELLRNCLVILETRQLFRKAKFNCFEAVSLALDALCRFSTDQTILQLSIKVCAIFSSKITTPETVALGSERNILALFAIAQGKISSSEADFILSLTLSVLWNVTDEAPSTCFKFVHKGGVQMAAQGLKTFKEETQEKHIIIKKKILGTLNNIAEVPELRKHLITNEFIDLIGCLLEDKLVQLSYFAGGILSNILLDWTDEDLLPMSLKLLMLVKLEQAVKSWDLPSEELVAYRSFTPFIQLLHCSMPAVQMWALWGMLHVCHRNAARYIPLLLDEGMTESVEQTVDPSNDGVNQLAKKLLDAVADFKCL</sequence>
<keyword evidence="4" id="KW-1185">Reference proteome</keyword>
<dbReference type="Gene3D" id="1.25.10.10">
    <property type="entry name" value="Leucine-rich Repeat Variant"/>
    <property type="match status" value="1"/>
</dbReference>
<dbReference type="InterPro" id="IPR032675">
    <property type="entry name" value="LRR_dom_sf"/>
</dbReference>
<organism evidence="3 4">
    <name type="scientific">Porites evermanni</name>
    <dbReference type="NCBI Taxonomy" id="104178"/>
    <lineage>
        <taxon>Eukaryota</taxon>
        <taxon>Metazoa</taxon>
        <taxon>Cnidaria</taxon>
        <taxon>Anthozoa</taxon>
        <taxon>Hexacorallia</taxon>
        <taxon>Scleractinia</taxon>
        <taxon>Fungiina</taxon>
        <taxon>Poritidae</taxon>
        <taxon>Porites</taxon>
    </lineage>
</organism>
<dbReference type="Gene3D" id="3.80.10.10">
    <property type="entry name" value="Ribonuclease Inhibitor"/>
    <property type="match status" value="1"/>
</dbReference>
<feature type="domain" description="Protein zer-1 homolog-like C-terminal" evidence="2">
    <location>
        <begin position="367"/>
        <end position="725"/>
    </location>
</feature>
<dbReference type="Proteomes" id="UP001159427">
    <property type="component" value="Unassembled WGS sequence"/>
</dbReference>
<dbReference type="PANTHER" id="PTHR12904">
    <property type="match status" value="1"/>
</dbReference>
<dbReference type="EMBL" id="CALNXI010000044">
    <property type="protein sequence ID" value="CAH3016628.1"/>
    <property type="molecule type" value="Genomic_DNA"/>
</dbReference>
<evidence type="ECO:0000259" key="2">
    <source>
        <dbReference type="Pfam" id="PF22964"/>
    </source>
</evidence>
<dbReference type="InterPro" id="IPR051341">
    <property type="entry name" value="Zyg-11_UBL_adapter"/>
</dbReference>
<name>A0ABN8LM76_9CNID</name>
<evidence type="ECO:0000313" key="3">
    <source>
        <dbReference type="EMBL" id="CAH3016628.1"/>
    </source>
</evidence>
<proteinExistence type="predicted"/>
<accession>A0ABN8LM76</accession>
<evidence type="ECO:0000256" key="1">
    <source>
        <dbReference type="ARBA" id="ARBA00022786"/>
    </source>
</evidence>
<dbReference type="SUPFAM" id="SSF52047">
    <property type="entry name" value="RNI-like"/>
    <property type="match status" value="1"/>
</dbReference>
<dbReference type="InterPro" id="IPR016024">
    <property type="entry name" value="ARM-type_fold"/>
</dbReference>
<dbReference type="PANTHER" id="PTHR12904:SF22">
    <property type="entry name" value="ZYG-11 FAMILY MEMBER B, CELL CYCLE REGULATOR"/>
    <property type="match status" value="1"/>
</dbReference>
<dbReference type="SUPFAM" id="SSF48371">
    <property type="entry name" value="ARM repeat"/>
    <property type="match status" value="1"/>
</dbReference>
<dbReference type="Pfam" id="PF22964">
    <property type="entry name" value="ZER1-like_2nd"/>
    <property type="match status" value="1"/>
</dbReference>
<protein>
    <recommendedName>
        <fullName evidence="2">Protein zer-1 homolog-like C-terminal domain-containing protein</fullName>
    </recommendedName>
</protein>
<keyword evidence="1" id="KW-0833">Ubl conjugation pathway</keyword>
<evidence type="ECO:0000313" key="4">
    <source>
        <dbReference type="Proteomes" id="UP001159427"/>
    </source>
</evidence>